<dbReference type="EMBL" id="GGEC01067939">
    <property type="protein sequence ID" value="MBX48423.1"/>
    <property type="molecule type" value="Transcribed_RNA"/>
</dbReference>
<proteinExistence type="predicted"/>
<protein>
    <submittedName>
        <fullName evidence="1">Uncharacterized protein</fullName>
    </submittedName>
</protein>
<reference evidence="1" key="1">
    <citation type="submission" date="2018-02" db="EMBL/GenBank/DDBJ databases">
        <title>Rhizophora mucronata_Transcriptome.</title>
        <authorList>
            <person name="Meera S.P."/>
            <person name="Sreeshan A."/>
            <person name="Augustine A."/>
        </authorList>
    </citation>
    <scope>NUCLEOTIDE SEQUENCE</scope>
    <source>
        <tissue evidence="1">Leaf</tissue>
    </source>
</reference>
<accession>A0A2P2P189</accession>
<sequence>MIYRIYFSGK</sequence>
<organism evidence="1">
    <name type="scientific">Rhizophora mucronata</name>
    <name type="common">Asiatic mangrove</name>
    <dbReference type="NCBI Taxonomy" id="61149"/>
    <lineage>
        <taxon>Eukaryota</taxon>
        <taxon>Viridiplantae</taxon>
        <taxon>Streptophyta</taxon>
        <taxon>Embryophyta</taxon>
        <taxon>Tracheophyta</taxon>
        <taxon>Spermatophyta</taxon>
        <taxon>Magnoliopsida</taxon>
        <taxon>eudicotyledons</taxon>
        <taxon>Gunneridae</taxon>
        <taxon>Pentapetalae</taxon>
        <taxon>rosids</taxon>
        <taxon>fabids</taxon>
        <taxon>Malpighiales</taxon>
        <taxon>Rhizophoraceae</taxon>
        <taxon>Rhizophora</taxon>
    </lineage>
</organism>
<evidence type="ECO:0000313" key="1">
    <source>
        <dbReference type="EMBL" id="MBX48423.1"/>
    </source>
</evidence>
<name>A0A2P2P189_RHIMU</name>